<protein>
    <submittedName>
        <fullName evidence="1">Uncharacterized protein</fullName>
    </submittedName>
</protein>
<reference evidence="1 2" key="1">
    <citation type="journal article" date="2023" name="Genes (Basel)">
        <title>Chromosome-Level Genome Assembly and Circadian Gene Repertoire of the Patagonia Blennie Eleginops maclovinus-The Closest Ancestral Proxy of Antarctic Cryonotothenioids.</title>
        <authorList>
            <person name="Cheng C.C."/>
            <person name="Rivera-Colon A.G."/>
            <person name="Minhas B.F."/>
            <person name="Wilson L."/>
            <person name="Rayamajhi N."/>
            <person name="Vargas-Chacoff L."/>
            <person name="Catchen J.M."/>
        </authorList>
    </citation>
    <scope>NUCLEOTIDE SEQUENCE [LARGE SCALE GENOMIC DNA]</scope>
    <source>
        <strain evidence="1">JMC-PN-2008</strain>
    </source>
</reference>
<sequence length="68" mass="7606">MLVSLRTHREKQWWQTCLDSLLDTQQASGSAEYTSSPVFILAAARRPFPFPGLTKRSSFGAISEFPST</sequence>
<dbReference type="Proteomes" id="UP001346869">
    <property type="component" value="Unassembled WGS sequence"/>
</dbReference>
<reference evidence="1 2" key="2">
    <citation type="journal article" date="2023" name="Mol. Biol. Evol.">
        <title>Genomics of Secondarily Temperate Adaptation in the Only Non-Antarctic Icefish.</title>
        <authorList>
            <person name="Rivera-Colon A.G."/>
            <person name="Rayamajhi N."/>
            <person name="Minhas B.F."/>
            <person name="Madrigal G."/>
            <person name="Bilyk K.T."/>
            <person name="Yoon V."/>
            <person name="Hune M."/>
            <person name="Gregory S."/>
            <person name="Cheng C.H.C."/>
            <person name="Catchen J.M."/>
        </authorList>
    </citation>
    <scope>NUCLEOTIDE SEQUENCE [LARGE SCALE GENOMIC DNA]</scope>
    <source>
        <strain evidence="1">JMC-PN-2008</strain>
    </source>
</reference>
<dbReference type="AlphaFoldDB" id="A0AAN7YF36"/>
<keyword evidence="2" id="KW-1185">Reference proteome</keyword>
<accession>A0AAN7YF36</accession>
<comment type="caution">
    <text evidence="1">The sequence shown here is derived from an EMBL/GenBank/DDBJ whole genome shotgun (WGS) entry which is preliminary data.</text>
</comment>
<evidence type="ECO:0000313" key="1">
    <source>
        <dbReference type="EMBL" id="KAK5873797.1"/>
    </source>
</evidence>
<gene>
    <name evidence="1" type="ORF">PBY51_018803</name>
</gene>
<proteinExistence type="predicted"/>
<organism evidence="1 2">
    <name type="scientific">Eleginops maclovinus</name>
    <name type="common">Patagonian blennie</name>
    <name type="synonym">Eleginus maclovinus</name>
    <dbReference type="NCBI Taxonomy" id="56733"/>
    <lineage>
        <taxon>Eukaryota</taxon>
        <taxon>Metazoa</taxon>
        <taxon>Chordata</taxon>
        <taxon>Craniata</taxon>
        <taxon>Vertebrata</taxon>
        <taxon>Euteleostomi</taxon>
        <taxon>Actinopterygii</taxon>
        <taxon>Neopterygii</taxon>
        <taxon>Teleostei</taxon>
        <taxon>Neoteleostei</taxon>
        <taxon>Acanthomorphata</taxon>
        <taxon>Eupercaria</taxon>
        <taxon>Perciformes</taxon>
        <taxon>Notothenioidei</taxon>
        <taxon>Eleginopidae</taxon>
        <taxon>Eleginops</taxon>
    </lineage>
</organism>
<name>A0AAN7YF36_ELEMC</name>
<dbReference type="EMBL" id="JAUZQC010000003">
    <property type="protein sequence ID" value="KAK5873797.1"/>
    <property type="molecule type" value="Genomic_DNA"/>
</dbReference>
<evidence type="ECO:0000313" key="2">
    <source>
        <dbReference type="Proteomes" id="UP001346869"/>
    </source>
</evidence>